<dbReference type="GeneID" id="94825558"/>
<dbReference type="FunFam" id="1.10.1820.10:FF:000006">
    <property type="entry name" value="Casein kinase II subunit beta"/>
    <property type="match status" value="1"/>
</dbReference>
<evidence type="ECO:0000313" key="4">
    <source>
        <dbReference type="Proteomes" id="UP000179807"/>
    </source>
</evidence>
<keyword evidence="4" id="KW-1185">Reference proteome</keyword>
<evidence type="ECO:0000256" key="2">
    <source>
        <dbReference type="RuleBase" id="RU361268"/>
    </source>
</evidence>
<comment type="subunit">
    <text evidence="2">Tetramer of two alpha and two beta subunits.</text>
</comment>
<accession>A0A1J4L392</accession>
<dbReference type="PANTHER" id="PTHR11740">
    <property type="entry name" value="CASEIN KINASE II SUBUNIT BETA"/>
    <property type="match status" value="1"/>
</dbReference>
<dbReference type="PANTHER" id="PTHR11740:SF0">
    <property type="entry name" value="CASEIN KINASE II SUBUNIT BETA"/>
    <property type="match status" value="1"/>
</dbReference>
<dbReference type="OrthoDB" id="3971593at2759"/>
<proteinExistence type="inferred from homology"/>
<dbReference type="Gene3D" id="2.20.25.20">
    <property type="match status" value="1"/>
</dbReference>
<dbReference type="GO" id="GO:0016301">
    <property type="term" value="F:kinase activity"/>
    <property type="evidence" value="ECO:0007669"/>
    <property type="project" value="UniProtKB-KW"/>
</dbReference>
<dbReference type="SUPFAM" id="SSF57798">
    <property type="entry name" value="Casein kinase II beta subunit"/>
    <property type="match status" value="1"/>
</dbReference>
<keyword evidence="3" id="KW-0808">Transferase</keyword>
<dbReference type="SMART" id="SM01085">
    <property type="entry name" value="CK_II_beta"/>
    <property type="match status" value="1"/>
</dbReference>
<evidence type="ECO:0000256" key="1">
    <source>
        <dbReference type="ARBA" id="ARBA00006941"/>
    </source>
</evidence>
<evidence type="ECO:0000313" key="3">
    <source>
        <dbReference type="EMBL" id="OHT16444.1"/>
    </source>
</evidence>
<dbReference type="GO" id="GO:0005737">
    <property type="term" value="C:cytoplasm"/>
    <property type="evidence" value="ECO:0007669"/>
    <property type="project" value="TreeGrafter"/>
</dbReference>
<sequence length="206" mass="24486">MDHHEWIDWFLSQPSNFYFVRIDDSYLSNLFNYYGMKQRINHFRSAYELLRKSFVPPSHANTQLESEIYIIEQQTAILYGLLHSRYLLTPEGMEKIYEKYKRGDFPHCPRVLCKKTTLLPYGVSTDMCEHPLKMFCPTCSEVYNLKDPLFSKIDGAFFGNAWIPIFLNKYKNEIKIEKEPEIYIPKIFGFRICVEKKDEDTEETSS</sequence>
<dbReference type="Gene3D" id="1.10.1820.10">
    <property type="entry name" value="protein kinase ck2 holoenzyme, chain C, domain 1"/>
    <property type="match status" value="1"/>
</dbReference>
<dbReference type="GO" id="GO:0005956">
    <property type="term" value="C:protein kinase CK2 complex"/>
    <property type="evidence" value="ECO:0007669"/>
    <property type="project" value="UniProtKB-UniRule"/>
</dbReference>
<name>A0A1J4L392_9EUKA</name>
<dbReference type="EMBL" id="MLAK01000111">
    <property type="protein sequence ID" value="OHT16444.1"/>
    <property type="molecule type" value="Genomic_DNA"/>
</dbReference>
<dbReference type="AlphaFoldDB" id="A0A1J4L392"/>
<gene>
    <name evidence="3" type="primary">ckb1</name>
    <name evidence="3" type="ORF">TRFO_02705</name>
</gene>
<dbReference type="PRINTS" id="PR00472">
    <property type="entry name" value="CASNKINASEII"/>
</dbReference>
<comment type="similarity">
    <text evidence="1 2">Belongs to the casein kinase 2 subunit beta family.</text>
</comment>
<dbReference type="InterPro" id="IPR035991">
    <property type="entry name" value="Casein_kinase_II_beta-like"/>
</dbReference>
<reference evidence="3" key="1">
    <citation type="submission" date="2016-10" db="EMBL/GenBank/DDBJ databases">
        <authorList>
            <person name="Benchimol M."/>
            <person name="Almeida L.G."/>
            <person name="Vasconcelos A.T."/>
            <person name="Perreira-Neves A."/>
            <person name="Rosa I.A."/>
            <person name="Tasca T."/>
            <person name="Bogo M.R."/>
            <person name="de Souza W."/>
        </authorList>
    </citation>
    <scope>NUCLEOTIDE SEQUENCE [LARGE SCALE GENOMIC DNA]</scope>
    <source>
        <strain evidence="3">K</strain>
    </source>
</reference>
<dbReference type="InterPro" id="IPR016149">
    <property type="entry name" value="Casein_kin_II_reg-sub_N"/>
</dbReference>
<protein>
    <recommendedName>
        <fullName evidence="2">Casein kinase II subunit beta</fullName>
        <shortName evidence="2">CK II beta</shortName>
    </recommendedName>
</protein>
<organism evidence="3 4">
    <name type="scientific">Tritrichomonas foetus</name>
    <dbReference type="NCBI Taxonomy" id="1144522"/>
    <lineage>
        <taxon>Eukaryota</taxon>
        <taxon>Metamonada</taxon>
        <taxon>Parabasalia</taxon>
        <taxon>Tritrichomonadida</taxon>
        <taxon>Tritrichomonadidae</taxon>
        <taxon>Tritrichomonas</taxon>
    </lineage>
</organism>
<dbReference type="InterPro" id="IPR000704">
    <property type="entry name" value="Casein_kinase_II_reg-sub"/>
</dbReference>
<dbReference type="Pfam" id="PF01214">
    <property type="entry name" value="CK_II_beta"/>
    <property type="match status" value="1"/>
</dbReference>
<dbReference type="GO" id="GO:0019887">
    <property type="term" value="F:protein kinase regulator activity"/>
    <property type="evidence" value="ECO:0007669"/>
    <property type="project" value="InterPro"/>
</dbReference>
<comment type="caution">
    <text evidence="3">The sequence shown here is derived from an EMBL/GenBank/DDBJ whole genome shotgun (WGS) entry which is preliminary data.</text>
</comment>
<keyword evidence="3" id="KW-0418">Kinase</keyword>
<dbReference type="VEuPathDB" id="TrichDB:TRFO_02705"/>
<dbReference type="Proteomes" id="UP000179807">
    <property type="component" value="Unassembled WGS sequence"/>
</dbReference>
<dbReference type="FunFam" id="2.20.25.20:FF:000001">
    <property type="entry name" value="Casein kinase II subunit beta"/>
    <property type="match status" value="1"/>
</dbReference>
<dbReference type="RefSeq" id="XP_068369580.1">
    <property type="nucleotide sequence ID" value="XM_068490854.1"/>
</dbReference>